<gene>
    <name evidence="1" type="ORF">COLO4_23972</name>
</gene>
<dbReference type="AlphaFoldDB" id="A0A1R3IDY0"/>
<sequence>MFMFSGMPIVTESPRCIWRSNMECTSFLVSIIISSSVFKELATSLSSLSTLLSSFSAFSDLMRDALKARRDCVACGTYIPFFLFLDDDDDDGLLDNIVVSI</sequence>
<dbReference type="EMBL" id="AWUE01018388">
    <property type="protein sequence ID" value="OMO80721.1"/>
    <property type="molecule type" value="Genomic_DNA"/>
</dbReference>
<protein>
    <submittedName>
        <fullName evidence="1">Uncharacterized protein</fullName>
    </submittedName>
</protein>
<accession>A0A1R3IDY0</accession>
<evidence type="ECO:0000313" key="1">
    <source>
        <dbReference type="EMBL" id="OMO80721.1"/>
    </source>
</evidence>
<reference evidence="2" key="1">
    <citation type="submission" date="2013-09" db="EMBL/GenBank/DDBJ databases">
        <title>Corchorus olitorius genome sequencing.</title>
        <authorList>
            <person name="Alam M."/>
            <person name="Haque M.S."/>
            <person name="Islam M.S."/>
            <person name="Emdad E.M."/>
            <person name="Islam M.M."/>
            <person name="Ahmed B."/>
            <person name="Halim A."/>
            <person name="Hossen Q.M.M."/>
            <person name="Hossain M.Z."/>
            <person name="Ahmed R."/>
            <person name="Khan M.M."/>
            <person name="Islam R."/>
            <person name="Rashid M.M."/>
            <person name="Khan S.A."/>
            <person name="Rahman M.S."/>
            <person name="Alam M."/>
            <person name="Yahiya A.S."/>
            <person name="Khan M.S."/>
            <person name="Azam M.S."/>
            <person name="Haque T."/>
            <person name="Lashkar M.Z.H."/>
            <person name="Akhand A.I."/>
            <person name="Morshed G."/>
            <person name="Roy S."/>
            <person name="Uddin K.S."/>
            <person name="Rabeya T."/>
            <person name="Hossain A.S."/>
            <person name="Chowdhury A."/>
            <person name="Snigdha A.R."/>
            <person name="Mortoza M.S."/>
            <person name="Matin S.A."/>
            <person name="Hoque S.M.E."/>
            <person name="Islam M.K."/>
            <person name="Roy D.K."/>
            <person name="Haider R."/>
            <person name="Moosa M.M."/>
            <person name="Elias S.M."/>
            <person name="Hasan A.M."/>
            <person name="Jahan S."/>
            <person name="Shafiuddin M."/>
            <person name="Mahmood N."/>
            <person name="Shommy N.S."/>
        </authorList>
    </citation>
    <scope>NUCLEOTIDE SEQUENCE [LARGE SCALE GENOMIC DNA]</scope>
    <source>
        <strain evidence="2">cv. O-4</strain>
    </source>
</reference>
<proteinExistence type="predicted"/>
<organism evidence="1 2">
    <name type="scientific">Corchorus olitorius</name>
    <dbReference type="NCBI Taxonomy" id="93759"/>
    <lineage>
        <taxon>Eukaryota</taxon>
        <taxon>Viridiplantae</taxon>
        <taxon>Streptophyta</taxon>
        <taxon>Embryophyta</taxon>
        <taxon>Tracheophyta</taxon>
        <taxon>Spermatophyta</taxon>
        <taxon>Magnoliopsida</taxon>
        <taxon>eudicotyledons</taxon>
        <taxon>Gunneridae</taxon>
        <taxon>Pentapetalae</taxon>
        <taxon>rosids</taxon>
        <taxon>malvids</taxon>
        <taxon>Malvales</taxon>
        <taxon>Malvaceae</taxon>
        <taxon>Grewioideae</taxon>
        <taxon>Apeibeae</taxon>
        <taxon>Corchorus</taxon>
    </lineage>
</organism>
<comment type="caution">
    <text evidence="1">The sequence shown here is derived from an EMBL/GenBank/DDBJ whole genome shotgun (WGS) entry which is preliminary data.</text>
</comment>
<keyword evidence="2" id="KW-1185">Reference proteome</keyword>
<dbReference type="Proteomes" id="UP000187203">
    <property type="component" value="Unassembled WGS sequence"/>
</dbReference>
<evidence type="ECO:0000313" key="2">
    <source>
        <dbReference type="Proteomes" id="UP000187203"/>
    </source>
</evidence>
<name>A0A1R3IDY0_9ROSI</name>